<dbReference type="Proteomes" id="UP000076998">
    <property type="component" value="Unassembled WGS sequence"/>
</dbReference>
<dbReference type="EMBL" id="LSTV01000003">
    <property type="protein sequence ID" value="OAH49679.1"/>
    <property type="molecule type" value="Genomic_DNA"/>
</dbReference>
<dbReference type="InterPro" id="IPR050266">
    <property type="entry name" value="AB_hydrolase_sf"/>
</dbReference>
<organism evidence="2 3">
    <name type="scientific">Microbacterium oleivorans</name>
    <dbReference type="NCBI Taxonomy" id="273677"/>
    <lineage>
        <taxon>Bacteria</taxon>
        <taxon>Bacillati</taxon>
        <taxon>Actinomycetota</taxon>
        <taxon>Actinomycetes</taxon>
        <taxon>Micrococcales</taxon>
        <taxon>Microbacteriaceae</taxon>
        <taxon>Microbacterium</taxon>
    </lineage>
</organism>
<sequence>MRARPDGPSIQEVTVGGNTFRVVLSPRADAAHTYLLVHGIGMSHRYLRRLHAELAHDHAVVSIDLPGFGGLPQPPRELDVPAMAAAIARLLAHLDLPPVVAVGHSMGSQWVIELAAQRPDLITHVVAMGPVADDRHRTPTAQALALALDVFREPPLANWLVLSDYVRCGIPWYLRQLRHMLAYRTEDRVRALARPLLVIRGARDPIAGAAWCRRLSAGAADAETSEIPGSGHVVQHSAPRRVAEAIVAFRTRQEAR</sequence>
<name>A0A177K8F2_9MICO</name>
<dbReference type="Pfam" id="PF12697">
    <property type="entry name" value="Abhydrolase_6"/>
    <property type="match status" value="1"/>
</dbReference>
<dbReference type="RefSeq" id="WP_064002923.1">
    <property type="nucleotide sequence ID" value="NZ_LSTV01000003.1"/>
</dbReference>
<evidence type="ECO:0000259" key="1">
    <source>
        <dbReference type="Pfam" id="PF12697"/>
    </source>
</evidence>
<dbReference type="AlphaFoldDB" id="A0A177K8F2"/>
<dbReference type="GO" id="GO:0016020">
    <property type="term" value="C:membrane"/>
    <property type="evidence" value="ECO:0007669"/>
    <property type="project" value="TreeGrafter"/>
</dbReference>
<protein>
    <recommendedName>
        <fullName evidence="1">AB hydrolase-1 domain-containing protein</fullName>
    </recommendedName>
</protein>
<dbReference type="SUPFAM" id="SSF53474">
    <property type="entry name" value="alpha/beta-Hydrolases"/>
    <property type="match status" value="1"/>
</dbReference>
<dbReference type="InterPro" id="IPR000073">
    <property type="entry name" value="AB_hydrolase_1"/>
</dbReference>
<accession>A0A177K8F2</accession>
<dbReference type="GO" id="GO:0046464">
    <property type="term" value="P:acylglycerol catabolic process"/>
    <property type="evidence" value="ECO:0007669"/>
    <property type="project" value="TreeGrafter"/>
</dbReference>
<reference evidence="2 3" key="1">
    <citation type="submission" date="2016-02" db="EMBL/GenBank/DDBJ databases">
        <authorList>
            <person name="Wen L."/>
            <person name="He K."/>
            <person name="Yang H."/>
        </authorList>
    </citation>
    <scope>NUCLEOTIDE SEQUENCE [LARGE SCALE GENOMIC DNA]</scope>
    <source>
        <strain evidence="2 3">CD11_3</strain>
    </source>
</reference>
<dbReference type="InterPro" id="IPR029058">
    <property type="entry name" value="AB_hydrolase_fold"/>
</dbReference>
<dbReference type="Gene3D" id="3.40.50.1820">
    <property type="entry name" value="alpha/beta hydrolase"/>
    <property type="match status" value="1"/>
</dbReference>
<proteinExistence type="predicted"/>
<feature type="domain" description="AB hydrolase-1" evidence="1">
    <location>
        <begin position="35"/>
        <end position="245"/>
    </location>
</feature>
<evidence type="ECO:0000313" key="2">
    <source>
        <dbReference type="EMBL" id="OAH49679.1"/>
    </source>
</evidence>
<dbReference type="PANTHER" id="PTHR43798">
    <property type="entry name" value="MONOACYLGLYCEROL LIPASE"/>
    <property type="match status" value="1"/>
</dbReference>
<dbReference type="PANTHER" id="PTHR43798:SF5">
    <property type="entry name" value="MONOACYLGLYCEROL LIPASE ABHD6"/>
    <property type="match status" value="1"/>
</dbReference>
<dbReference type="GO" id="GO:0047372">
    <property type="term" value="F:monoacylglycerol lipase activity"/>
    <property type="evidence" value="ECO:0007669"/>
    <property type="project" value="TreeGrafter"/>
</dbReference>
<comment type="caution">
    <text evidence="2">The sequence shown here is derived from an EMBL/GenBank/DDBJ whole genome shotgun (WGS) entry which is preliminary data.</text>
</comment>
<gene>
    <name evidence="2" type="ORF">AYL44_08750</name>
</gene>
<evidence type="ECO:0000313" key="3">
    <source>
        <dbReference type="Proteomes" id="UP000076998"/>
    </source>
</evidence>